<dbReference type="PANTHER" id="PTHR12465:SF0">
    <property type="entry name" value="MEDIATOR OF RNA POLYMERASE II TRANSCRIPTION SUBUNIT 20"/>
    <property type="match status" value="1"/>
</dbReference>
<reference evidence="5" key="1">
    <citation type="submission" date="2020-06" db="EMBL/GenBank/DDBJ databases">
        <authorList>
            <person name="Li T."/>
            <person name="Hu X."/>
            <person name="Zhang T."/>
            <person name="Song X."/>
            <person name="Zhang H."/>
            <person name="Dai N."/>
            <person name="Sheng W."/>
            <person name="Hou X."/>
            <person name="Wei L."/>
        </authorList>
    </citation>
    <scope>NUCLEOTIDE SEQUENCE</scope>
    <source>
        <strain evidence="5">K16</strain>
        <tissue evidence="5">Leaf</tissue>
    </source>
</reference>
<dbReference type="Proteomes" id="UP001289374">
    <property type="component" value="Unassembled WGS sequence"/>
</dbReference>
<reference evidence="5" key="2">
    <citation type="journal article" date="2024" name="Plant">
        <title>Genomic evolution and insights into agronomic trait innovations of Sesamum species.</title>
        <authorList>
            <person name="Miao H."/>
            <person name="Wang L."/>
            <person name="Qu L."/>
            <person name="Liu H."/>
            <person name="Sun Y."/>
            <person name="Le M."/>
            <person name="Wang Q."/>
            <person name="Wei S."/>
            <person name="Zheng Y."/>
            <person name="Lin W."/>
            <person name="Duan Y."/>
            <person name="Cao H."/>
            <person name="Xiong S."/>
            <person name="Wang X."/>
            <person name="Wei L."/>
            <person name="Li C."/>
            <person name="Ma Q."/>
            <person name="Ju M."/>
            <person name="Zhao R."/>
            <person name="Li G."/>
            <person name="Mu C."/>
            <person name="Tian Q."/>
            <person name="Mei H."/>
            <person name="Zhang T."/>
            <person name="Gao T."/>
            <person name="Zhang H."/>
        </authorList>
    </citation>
    <scope>NUCLEOTIDE SEQUENCE</scope>
    <source>
        <strain evidence="5">K16</strain>
    </source>
</reference>
<keyword evidence="3 4" id="KW-0539">Nucleus</keyword>
<evidence type="ECO:0000256" key="1">
    <source>
        <dbReference type="ARBA" id="ARBA00004123"/>
    </source>
</evidence>
<dbReference type="GO" id="GO:0003713">
    <property type="term" value="F:transcription coactivator activity"/>
    <property type="evidence" value="ECO:0007669"/>
    <property type="project" value="TreeGrafter"/>
</dbReference>
<comment type="caution">
    <text evidence="5">The sequence shown here is derived from an EMBL/GenBank/DDBJ whole genome shotgun (WGS) entry which is preliminary data.</text>
</comment>
<protein>
    <recommendedName>
        <fullName evidence="4">Mediator of RNA polymerase II transcription subunit 20</fullName>
    </recommendedName>
    <alternativeName>
        <fullName evidence="4">Mediator complex subunit 20</fullName>
    </alternativeName>
</protein>
<evidence type="ECO:0000313" key="6">
    <source>
        <dbReference type="Proteomes" id="UP001289374"/>
    </source>
</evidence>
<dbReference type="InterPro" id="IPR013921">
    <property type="entry name" value="Mediator_Med20"/>
</dbReference>
<dbReference type="AlphaFoldDB" id="A0AAE2BTC1"/>
<dbReference type="GO" id="GO:0016592">
    <property type="term" value="C:mediator complex"/>
    <property type="evidence" value="ECO:0007669"/>
    <property type="project" value="InterPro"/>
</dbReference>
<evidence type="ECO:0000256" key="4">
    <source>
        <dbReference type="RuleBase" id="RU364152"/>
    </source>
</evidence>
<keyword evidence="4" id="KW-0010">Activator</keyword>
<comment type="similarity">
    <text evidence="2 4">Belongs to the Mediator complex subunit 20 family.</text>
</comment>
<sequence length="242" mass="27386">MPIKWILHWQPNPGTTVNSQILSEVSQCAESINGVKEGRWKSTLSFYKAMAREQTIANDFPRDFVGISLAEQPNKYFLVIRGQRLVVEAESSIQMIMEKLQSYKTRVALNFEGNQYQLGDFQLRVGKVVPMHSESLRGIVMEQKEFFFETSQGPSALCSLTLDGVSTHFIMGKITSNHGEFFDLWQEALLKRSLPGHFVHIEPNFAEYGLADQYSLQHTAVQYASITAQMIATSQSVQATRN</sequence>
<proteinExistence type="inferred from homology"/>
<dbReference type="GO" id="GO:0006357">
    <property type="term" value="P:regulation of transcription by RNA polymerase II"/>
    <property type="evidence" value="ECO:0007669"/>
    <property type="project" value="InterPro"/>
</dbReference>
<keyword evidence="4" id="KW-0805">Transcription regulation</keyword>
<evidence type="ECO:0000256" key="2">
    <source>
        <dbReference type="ARBA" id="ARBA00010743"/>
    </source>
</evidence>
<keyword evidence="6" id="KW-1185">Reference proteome</keyword>
<evidence type="ECO:0000313" key="5">
    <source>
        <dbReference type="EMBL" id="KAK4396858.1"/>
    </source>
</evidence>
<evidence type="ECO:0000256" key="3">
    <source>
        <dbReference type="ARBA" id="ARBA00023242"/>
    </source>
</evidence>
<comment type="subunit">
    <text evidence="4">Component of the Mediator complex.</text>
</comment>
<organism evidence="5 6">
    <name type="scientific">Sesamum angolense</name>
    <dbReference type="NCBI Taxonomy" id="2727404"/>
    <lineage>
        <taxon>Eukaryota</taxon>
        <taxon>Viridiplantae</taxon>
        <taxon>Streptophyta</taxon>
        <taxon>Embryophyta</taxon>
        <taxon>Tracheophyta</taxon>
        <taxon>Spermatophyta</taxon>
        <taxon>Magnoliopsida</taxon>
        <taxon>eudicotyledons</taxon>
        <taxon>Gunneridae</taxon>
        <taxon>Pentapetalae</taxon>
        <taxon>asterids</taxon>
        <taxon>lamiids</taxon>
        <taxon>Lamiales</taxon>
        <taxon>Pedaliaceae</taxon>
        <taxon>Sesamum</taxon>
    </lineage>
</organism>
<accession>A0AAE2BTC1</accession>
<gene>
    <name evidence="4" type="primary">MED20</name>
    <name evidence="5" type="ORF">Sango_1522400</name>
</gene>
<name>A0AAE2BTC1_9LAMI</name>
<comment type="function">
    <text evidence="4">Component of the Mediator complex, a coactivator involved in the regulated transcription of nearly all RNA polymerase II-dependent genes. Mediator functions as a bridge to convey information from gene-specific regulatory proteins to the basal RNA polymerase II transcription machinery. Mediator is recruited to promoters by direct interactions with regulatory proteins and serves as a scaffold for the assembly of a functional preinitiation complex with RNA polymerase II and the general transcription factors.</text>
</comment>
<comment type="subcellular location">
    <subcellularLocation>
        <location evidence="1 4">Nucleus</location>
    </subcellularLocation>
</comment>
<dbReference type="EMBL" id="JACGWL010000008">
    <property type="protein sequence ID" value="KAK4396858.1"/>
    <property type="molecule type" value="Genomic_DNA"/>
</dbReference>
<dbReference type="PANTHER" id="PTHR12465">
    <property type="entry name" value="UBIQUITIN SPECIFIC PROTEASE HOMOLOG 49"/>
    <property type="match status" value="1"/>
</dbReference>
<keyword evidence="4" id="KW-0804">Transcription</keyword>
<dbReference type="Pfam" id="PF08612">
    <property type="entry name" value="Med20"/>
    <property type="match status" value="1"/>
</dbReference>